<dbReference type="AlphaFoldDB" id="H6LHS0"/>
<reference evidence="2" key="1">
    <citation type="submission" date="2011-07" db="EMBL/GenBank/DDBJ databases">
        <title>Complete genome sequence of Acetobacterium woodii.</title>
        <authorList>
            <person name="Poehlein A."/>
            <person name="Schmidt S."/>
            <person name="Kaster A.-K."/>
            <person name="Goenrich M."/>
            <person name="Vollmers J."/>
            <person name="Thuermer A."/>
            <person name="Gottschalk G."/>
            <person name="Thauer R.K."/>
            <person name="Daniel R."/>
            <person name="Mueller V."/>
        </authorList>
    </citation>
    <scope>NUCLEOTIDE SEQUENCE [LARGE SCALE GENOMIC DNA]</scope>
    <source>
        <strain evidence="2">ATCC 29683 / DSM 1030 / JCM 2381 / KCTC 1655 / WB1</strain>
    </source>
</reference>
<accession>H6LHS0</accession>
<dbReference type="EMBL" id="CP002987">
    <property type="protein sequence ID" value="AFA47249.1"/>
    <property type="molecule type" value="Genomic_DNA"/>
</dbReference>
<dbReference type="OrthoDB" id="8367156at2"/>
<reference evidence="1 2" key="2">
    <citation type="journal article" date="2012" name="PLoS ONE">
        <title>An ancient pathway combining carbon dioxide fixation with the generation and utilization of a sodium ion gradient for ATP synthesis.</title>
        <authorList>
            <person name="Poehlein A."/>
            <person name="Schmidt S."/>
            <person name="Kaster A.K."/>
            <person name="Goenrich M."/>
            <person name="Vollmers J."/>
            <person name="Thurmer A."/>
            <person name="Bertsch J."/>
            <person name="Schuchmann K."/>
            <person name="Voigt B."/>
            <person name="Hecker M."/>
            <person name="Daniel R."/>
            <person name="Thauer R.K."/>
            <person name="Gottschalk G."/>
            <person name="Muller V."/>
        </authorList>
    </citation>
    <scope>NUCLEOTIDE SEQUENCE [LARGE SCALE GENOMIC DNA]</scope>
    <source>
        <strain evidence="2">ATCC 29683 / DSM 1030 / JCM 2381 / KCTC 1655 / WB1</strain>
    </source>
</reference>
<gene>
    <name evidence="1" type="ordered locus">Awo_c04480</name>
</gene>
<evidence type="ECO:0000313" key="1">
    <source>
        <dbReference type="EMBL" id="AFA47249.1"/>
    </source>
</evidence>
<dbReference type="STRING" id="931626.Awo_c04480"/>
<dbReference type="KEGG" id="awo:Awo_c04480"/>
<keyword evidence="2" id="KW-1185">Reference proteome</keyword>
<dbReference type="HOGENOM" id="CLU_1297712_0_0_9"/>
<dbReference type="Proteomes" id="UP000007177">
    <property type="component" value="Chromosome"/>
</dbReference>
<organism evidence="1 2">
    <name type="scientific">Acetobacterium woodii (strain ATCC 29683 / DSM 1030 / JCM 2381 / KCTC 1655 / WB1)</name>
    <dbReference type="NCBI Taxonomy" id="931626"/>
    <lineage>
        <taxon>Bacteria</taxon>
        <taxon>Bacillati</taxon>
        <taxon>Bacillota</taxon>
        <taxon>Clostridia</taxon>
        <taxon>Eubacteriales</taxon>
        <taxon>Eubacteriaceae</taxon>
        <taxon>Acetobacterium</taxon>
    </lineage>
</organism>
<proteinExistence type="predicted"/>
<name>H6LHS0_ACEWD</name>
<protein>
    <submittedName>
        <fullName evidence="1">Uncharacterized protein</fullName>
    </submittedName>
</protein>
<evidence type="ECO:0000313" key="2">
    <source>
        <dbReference type="Proteomes" id="UP000007177"/>
    </source>
</evidence>
<sequence length="213" mass="25032">MFDNDKLLFSSKNEVSQVIQMYNDYCEFLNNNQNGKEKQQFQKIAKVMRERIKERYFNPINTFLNCCKDHPEQSGFIVMGINCILIELYFEMKEGLDNCNESGNKVKDAYIEILHLIDPTISEEIALIFYKNIRCKIIHQGQTGAQTAITFAPQIDSIIILNGEYYLCNPKTLFNKLTCLYDEYWRQLSKGENINQKKNFIKKIKYILFGREG</sequence>
<dbReference type="RefSeq" id="WP_014354852.1">
    <property type="nucleotide sequence ID" value="NC_016894.1"/>
</dbReference>
<dbReference type="eggNOG" id="ENOG5033NNT">
    <property type="taxonomic scope" value="Bacteria"/>
</dbReference>